<evidence type="ECO:0000313" key="2">
    <source>
        <dbReference type="EMBL" id="KAJ5207064.1"/>
    </source>
</evidence>
<dbReference type="CDD" id="cd09917">
    <property type="entry name" value="F-box_SF"/>
    <property type="match status" value="1"/>
</dbReference>
<dbReference type="Proteomes" id="UP001150879">
    <property type="component" value="Unassembled WGS sequence"/>
</dbReference>
<proteinExistence type="predicted"/>
<reference evidence="2" key="1">
    <citation type="submission" date="2022-11" db="EMBL/GenBank/DDBJ databases">
        <authorList>
            <person name="Petersen C."/>
        </authorList>
    </citation>
    <scope>NUCLEOTIDE SEQUENCE</scope>
    <source>
        <strain evidence="2">IBT 16849</strain>
    </source>
</reference>
<feature type="domain" description="F-box" evidence="1">
    <location>
        <begin position="51"/>
        <end position="102"/>
    </location>
</feature>
<sequence>MTSHVQPILEGFMALRDNSSRRAVINGIISNLSAHEIREVKSRFGAMTFQCDLLDKLPVEIVAMLAEYLELADIVLLRRVSKRWHELLSSTIVVTTAIISHMGKNAMKADLTPADPEALIRKRIRAERGKPAVVTTIPNNLSRDLEKDLHRDGISCFNGVCAWIEESTDRTTIFMVHLPTGKNRTLTTANREEFTHVQVSDTLISATSVRGYCHVWNMPKEQYKSFRIPSLQFTHYISIGSKVMLSYVDSVVHFCFDSGVARSVRIGLFILLLSVHAEDDAFTVFSICRKDGDNIELPRDGVLCSDEHHLKTQRFSVHENQFIRSWEQYRELPFGDGSLWQIQSEPEDPPVLKKSLRPGQSSALLSNSYGMDAPCDSISLSLEADDQVTVHFHSVEVDSKNKHANLDYSARGPGLSYCFEDYAISEKTRLCIGREFPELSDVFDAKGCRFQSTRTVDFPNNRPSSSILGDGDFVILPDDDKIWIWCFDEAWLPFGIPYIRSGLQLDDLAS</sequence>
<name>A0A9W9T2H9_9EURO</name>
<evidence type="ECO:0000259" key="1">
    <source>
        <dbReference type="PROSITE" id="PS50181"/>
    </source>
</evidence>
<dbReference type="InterPro" id="IPR036047">
    <property type="entry name" value="F-box-like_dom_sf"/>
</dbReference>
<dbReference type="InterPro" id="IPR001810">
    <property type="entry name" value="F-box_dom"/>
</dbReference>
<dbReference type="Gene3D" id="1.20.1280.50">
    <property type="match status" value="1"/>
</dbReference>
<organism evidence="2 3">
    <name type="scientific">Penicillium cf. griseofulvum</name>
    <dbReference type="NCBI Taxonomy" id="2972120"/>
    <lineage>
        <taxon>Eukaryota</taxon>
        <taxon>Fungi</taxon>
        <taxon>Dikarya</taxon>
        <taxon>Ascomycota</taxon>
        <taxon>Pezizomycotina</taxon>
        <taxon>Eurotiomycetes</taxon>
        <taxon>Eurotiomycetidae</taxon>
        <taxon>Eurotiales</taxon>
        <taxon>Aspergillaceae</taxon>
        <taxon>Penicillium</taxon>
    </lineage>
</organism>
<keyword evidence="3" id="KW-1185">Reference proteome</keyword>
<dbReference type="SUPFAM" id="SSF81383">
    <property type="entry name" value="F-box domain"/>
    <property type="match status" value="1"/>
</dbReference>
<reference evidence="2" key="2">
    <citation type="journal article" date="2023" name="IMA Fungus">
        <title>Comparative genomic study of the Penicillium genus elucidates a diverse pangenome and 15 lateral gene transfer events.</title>
        <authorList>
            <person name="Petersen C."/>
            <person name="Sorensen T."/>
            <person name="Nielsen M.R."/>
            <person name="Sondergaard T.E."/>
            <person name="Sorensen J.L."/>
            <person name="Fitzpatrick D.A."/>
            <person name="Frisvad J.C."/>
            <person name="Nielsen K.L."/>
        </authorList>
    </citation>
    <scope>NUCLEOTIDE SEQUENCE</scope>
    <source>
        <strain evidence="2">IBT 16849</strain>
    </source>
</reference>
<dbReference type="EMBL" id="JAPQKP010000002">
    <property type="protein sequence ID" value="KAJ5207064.1"/>
    <property type="molecule type" value="Genomic_DNA"/>
</dbReference>
<protein>
    <recommendedName>
        <fullName evidence="1">F-box domain-containing protein</fullName>
    </recommendedName>
</protein>
<dbReference type="Pfam" id="PF12937">
    <property type="entry name" value="F-box-like"/>
    <property type="match status" value="1"/>
</dbReference>
<gene>
    <name evidence="2" type="ORF">N7472_003512</name>
</gene>
<dbReference type="PROSITE" id="PS50181">
    <property type="entry name" value="FBOX"/>
    <property type="match status" value="1"/>
</dbReference>
<comment type="caution">
    <text evidence="2">The sequence shown here is derived from an EMBL/GenBank/DDBJ whole genome shotgun (WGS) entry which is preliminary data.</text>
</comment>
<accession>A0A9W9T2H9</accession>
<evidence type="ECO:0000313" key="3">
    <source>
        <dbReference type="Proteomes" id="UP001150879"/>
    </source>
</evidence>
<dbReference type="AlphaFoldDB" id="A0A9W9T2H9"/>
<dbReference type="SMART" id="SM00256">
    <property type="entry name" value="FBOX"/>
    <property type="match status" value="1"/>
</dbReference>